<reference evidence="2 3" key="1">
    <citation type="submission" date="2018-12" db="EMBL/GenBank/DDBJ databases">
        <authorList>
            <person name="Grouzdev D.S."/>
            <person name="Krutkina M.S."/>
        </authorList>
    </citation>
    <scope>NUCLEOTIDE SEQUENCE [LARGE SCALE GENOMIC DNA]</scope>
    <source>
        <strain evidence="2 3">RmlP026</strain>
    </source>
</reference>
<comment type="caution">
    <text evidence="2">The sequence shown here is derived from an EMBL/GenBank/DDBJ whole genome shotgun (WGS) entry which is preliminary data.</text>
</comment>
<evidence type="ECO:0000313" key="2">
    <source>
        <dbReference type="EMBL" id="RYC30823.1"/>
    </source>
</evidence>
<keyword evidence="3" id="KW-1185">Reference proteome</keyword>
<dbReference type="EMBL" id="QYBB01000020">
    <property type="protein sequence ID" value="RYC30823.1"/>
    <property type="molecule type" value="Genomic_DNA"/>
</dbReference>
<protein>
    <submittedName>
        <fullName evidence="2">Uncharacterized protein</fullName>
    </submittedName>
</protein>
<feature type="compositionally biased region" description="Basic and acidic residues" evidence="1">
    <location>
        <begin position="72"/>
        <end position="86"/>
    </location>
</feature>
<gene>
    <name evidence="2" type="ORF">D3273_16665</name>
</gene>
<dbReference type="RefSeq" id="WP_129228022.1">
    <property type="nucleotide sequence ID" value="NZ_QYBB01000020.1"/>
</dbReference>
<sequence>MTPTNIKHAVFETSRHADGSAKVQIVGAFGTFGIVVPAACHSEPMTEHQKIEALRNALSAMGEASELLKGHLGRIDPHGETPHKPEVPAPAAAELA</sequence>
<reference evidence="2 3" key="2">
    <citation type="submission" date="2019-02" db="EMBL/GenBank/DDBJ databases">
        <title>'Lichenibacterium ramalinii' gen. nov. sp. nov., 'Lichenibacterium minor' gen. nov. sp. nov.</title>
        <authorList>
            <person name="Pankratov T."/>
        </authorList>
    </citation>
    <scope>NUCLEOTIDE SEQUENCE [LARGE SCALE GENOMIC DNA]</scope>
    <source>
        <strain evidence="2 3">RmlP026</strain>
    </source>
</reference>
<evidence type="ECO:0000313" key="3">
    <source>
        <dbReference type="Proteomes" id="UP000290759"/>
    </source>
</evidence>
<organism evidence="2 3">
    <name type="scientific">Lichenibacterium minor</name>
    <dbReference type="NCBI Taxonomy" id="2316528"/>
    <lineage>
        <taxon>Bacteria</taxon>
        <taxon>Pseudomonadati</taxon>
        <taxon>Pseudomonadota</taxon>
        <taxon>Alphaproteobacteria</taxon>
        <taxon>Hyphomicrobiales</taxon>
        <taxon>Lichenihabitantaceae</taxon>
        <taxon>Lichenibacterium</taxon>
    </lineage>
</organism>
<dbReference type="AlphaFoldDB" id="A0A4Q2U2V2"/>
<proteinExistence type="predicted"/>
<name>A0A4Q2U2V2_9HYPH</name>
<feature type="region of interest" description="Disordered" evidence="1">
    <location>
        <begin position="72"/>
        <end position="96"/>
    </location>
</feature>
<dbReference type="Proteomes" id="UP000290759">
    <property type="component" value="Unassembled WGS sequence"/>
</dbReference>
<accession>A0A4Q2U2V2</accession>
<evidence type="ECO:0000256" key="1">
    <source>
        <dbReference type="SAM" id="MobiDB-lite"/>
    </source>
</evidence>